<name>A0A197JRW0_9FUNG</name>
<keyword evidence="14" id="KW-1133">Transmembrane helix</keyword>
<feature type="region of interest" description="Disordered" evidence="13">
    <location>
        <begin position="78"/>
        <end position="109"/>
    </location>
</feature>
<comment type="similarity">
    <text evidence="3 12">Belongs to the glycosyl hydrolase 47 family.</text>
</comment>
<accession>A0A197JRW0</accession>
<evidence type="ECO:0000256" key="5">
    <source>
        <dbReference type="ARBA" id="ARBA00022801"/>
    </source>
</evidence>
<dbReference type="GO" id="GO:0005975">
    <property type="term" value="P:carbohydrate metabolic process"/>
    <property type="evidence" value="ECO:0007669"/>
    <property type="project" value="InterPro"/>
</dbReference>
<evidence type="ECO:0000313" key="16">
    <source>
        <dbReference type="Proteomes" id="UP000078512"/>
    </source>
</evidence>
<dbReference type="EC" id="3.2.1.-" evidence="12"/>
<dbReference type="GO" id="GO:0036503">
    <property type="term" value="P:ERAD pathway"/>
    <property type="evidence" value="ECO:0007669"/>
    <property type="project" value="UniProtKB-ARBA"/>
</dbReference>
<evidence type="ECO:0000256" key="4">
    <source>
        <dbReference type="ARBA" id="ARBA00022723"/>
    </source>
</evidence>
<comment type="catalytic activity">
    <reaction evidence="9">
        <text>N(4)-(alpha-D-Man-(1-&gt;2)-alpha-D-Man-(1-&gt;2)-alpha-D-Man-(1-&gt;3)-[alpha-D-Man-(1-&gt;2)-alpha-D-Man-(1-&gt;3)-[alpha-D-Man-(1-&gt;2)-alpha-D-Man-(1-&gt;6)]-alpha-D-Man-(1-&gt;6)]-beta-D-Man-(1-&gt;4)-beta-D-GlcNAc-(1-&gt;4)-beta-D-GlcNAc)-L-asparaginyl-[protein] (N-glucan mannose isomer 9A1,2,3B1,2,3) + 4 H2O = N(4)-(alpha-D-Man-(1-&gt;3)-[alpha-D-Man-(1-&gt;3)-[alpha-D-Man-(1-&gt;6)]-alpha-D-Man-(1-&gt;6)]-beta-D-Man-(1-&gt;4)-beta-D-GlcNAc-(1-&gt;4)-beta-D-GlcNAc)-L-asparaginyl-[protein] (N-glucan mannose isomer 5A1,2) + 4 beta-D-mannose</text>
        <dbReference type="Rhea" id="RHEA:56008"/>
        <dbReference type="Rhea" id="RHEA-COMP:14356"/>
        <dbReference type="Rhea" id="RHEA-COMP:14367"/>
        <dbReference type="ChEBI" id="CHEBI:15377"/>
        <dbReference type="ChEBI" id="CHEBI:28563"/>
        <dbReference type="ChEBI" id="CHEBI:59087"/>
        <dbReference type="ChEBI" id="CHEBI:139493"/>
        <dbReference type="EC" id="3.2.1.113"/>
    </reaction>
</comment>
<feature type="region of interest" description="Disordered" evidence="13">
    <location>
        <begin position="130"/>
        <end position="157"/>
    </location>
</feature>
<evidence type="ECO:0000256" key="12">
    <source>
        <dbReference type="RuleBase" id="RU361193"/>
    </source>
</evidence>
<dbReference type="EMBL" id="KV442052">
    <property type="protein sequence ID" value="OAQ27935.1"/>
    <property type="molecule type" value="Genomic_DNA"/>
</dbReference>
<comment type="cofactor">
    <cofactor evidence="1 10">
        <name>Ca(2+)</name>
        <dbReference type="ChEBI" id="CHEBI:29108"/>
    </cofactor>
</comment>
<evidence type="ECO:0000256" key="14">
    <source>
        <dbReference type="SAM" id="Phobius"/>
    </source>
</evidence>
<keyword evidence="6 10" id="KW-0106">Calcium</keyword>
<dbReference type="GO" id="GO:0004571">
    <property type="term" value="F:mannosyl-oligosaccharide 1,2-alpha-mannosidase activity"/>
    <property type="evidence" value="ECO:0007669"/>
    <property type="project" value="UniProtKB-EC"/>
</dbReference>
<comment type="pathway">
    <text evidence="2">Protein modification; protein glycosylation.</text>
</comment>
<dbReference type="InterPro" id="IPR050749">
    <property type="entry name" value="Glycosyl_Hydrolase_47"/>
</dbReference>
<evidence type="ECO:0000256" key="13">
    <source>
        <dbReference type="SAM" id="MobiDB-lite"/>
    </source>
</evidence>
<dbReference type="Pfam" id="PF01532">
    <property type="entry name" value="Glyco_hydro_47"/>
    <property type="match status" value="1"/>
</dbReference>
<sequence>MSADEEAPGHGSSRRAATTLLPTHRFLTTVVRHTSPFYSVPLHYLKRRGVFLVLLCMGGIAFLHSAYLIPSDNVLLHGSSSSSKSSKKNPFVTLGHIREPPSYGSAPVNGVDEDGFEIVVEEPFAERNKGWIGHRQPSGQGSFNEQQQQQQKGERRLPRTQFDFAASLIHNSEARADRNKNRLVAVKKMIRHAWFGLAPTMVKRTDDIKTKSQRLQVRGEWIDIMDTLLLAGMSDEYDIAKTKVQELTGPRRLSKLALFGSGPWRKDGQGQLEVEQQEPETALDEIQEDGGDGGNDSEDHGIGFFDNVVRQLGGLLSIYELEQSRSNEDPEILKAAVELGDKLALAFQGPNNAPPASTIFESGEVGLNKVLAGKVSLAEVSTFQLEFRQLSHLTSNDKYRELAESNFKYLASLNPKIPGLYPAYFDPKDGAAPEYVASFGSLSDGFYEYLLKTYLLTGDEKFKDLYISSIEAMHKHLISHSQKSSEPYLVLGVYDTATDSLVPKMDHLSCFAPGLLALGAKVLNRPKDLTAARGLIETCFMSYRNSATGLGADEIAFLRPEFSKGKEFEMLPRGAGFYLIDPEYTLRPETVESLFIFYRVTGEEKYQEYAWDIVQAIEKHCRTKDGYSGLVNVMDASEGLTNTMPSHFLSQTLKYLFLIFDDPEVTSLDDYIFNTEGHLIKYPIP</sequence>
<evidence type="ECO:0000256" key="10">
    <source>
        <dbReference type="PIRSR" id="PIRSR601382-2"/>
    </source>
</evidence>
<keyword evidence="5 12" id="KW-0378">Hydrolase</keyword>
<dbReference type="GO" id="GO:0016020">
    <property type="term" value="C:membrane"/>
    <property type="evidence" value="ECO:0007669"/>
    <property type="project" value="InterPro"/>
</dbReference>
<protein>
    <recommendedName>
        <fullName evidence="12">alpha-1,2-Mannosidase</fullName>
        <ecNumber evidence="12">3.2.1.-</ecNumber>
    </recommendedName>
</protein>
<evidence type="ECO:0000256" key="1">
    <source>
        <dbReference type="ARBA" id="ARBA00001913"/>
    </source>
</evidence>
<dbReference type="InterPro" id="IPR036026">
    <property type="entry name" value="Seven-hairpin_glycosidases"/>
</dbReference>
<dbReference type="STRING" id="1314771.A0A197JRW0"/>
<organism evidence="15 16">
    <name type="scientific">Linnemannia elongata AG-77</name>
    <dbReference type="NCBI Taxonomy" id="1314771"/>
    <lineage>
        <taxon>Eukaryota</taxon>
        <taxon>Fungi</taxon>
        <taxon>Fungi incertae sedis</taxon>
        <taxon>Mucoromycota</taxon>
        <taxon>Mortierellomycotina</taxon>
        <taxon>Mortierellomycetes</taxon>
        <taxon>Mortierellales</taxon>
        <taxon>Mortierellaceae</taxon>
        <taxon>Linnemannia</taxon>
    </lineage>
</organism>
<evidence type="ECO:0000256" key="9">
    <source>
        <dbReference type="ARBA" id="ARBA00048605"/>
    </source>
</evidence>
<evidence type="ECO:0000256" key="7">
    <source>
        <dbReference type="ARBA" id="ARBA00023157"/>
    </source>
</evidence>
<dbReference type="OrthoDB" id="8118055at2759"/>
<dbReference type="InterPro" id="IPR012341">
    <property type="entry name" value="6hp_glycosidase-like_sf"/>
</dbReference>
<dbReference type="GO" id="GO:0005783">
    <property type="term" value="C:endoplasmic reticulum"/>
    <property type="evidence" value="ECO:0007669"/>
    <property type="project" value="TreeGrafter"/>
</dbReference>
<dbReference type="PANTHER" id="PTHR11742:SF55">
    <property type="entry name" value="ENDOPLASMIC RETICULUM MANNOSYL-OLIGOSACCHARIDE 1,2-ALPHA-MANNOSIDASE"/>
    <property type="match status" value="1"/>
</dbReference>
<gene>
    <name evidence="15" type="ORF">K457DRAFT_33332</name>
</gene>
<comment type="catalytic activity">
    <reaction evidence="8">
        <text>N(4)-(alpha-D-Man-(1-&gt;2)-alpha-D-Man-(1-&gt;2)-alpha-D-Man-(1-&gt;3)-[alpha-D-Man-(1-&gt;3)-[alpha-D-Man-(1-&gt;2)-alpha-D-Man-(1-&gt;6)]-alpha-D-Man-(1-&gt;6)]-beta-D-Man-(1-&gt;4)-beta-D-GlcNAc-(1-&gt;4)-beta-D-GlcNAc)-L-asparaginyl-[protein] (N-glucan mannose isomer 8A1,2,3B1,3) + 3 H2O = N(4)-(alpha-D-Man-(1-&gt;3)-[alpha-D-Man-(1-&gt;3)-[alpha-D-Man-(1-&gt;6)]-alpha-D-Man-(1-&gt;6)]-beta-D-Man-(1-&gt;4)-beta-D-GlcNAc-(1-&gt;4)-beta-D-GlcNAc)-L-asparaginyl-[protein] (N-glucan mannose isomer 5A1,2) + 3 beta-D-mannose</text>
        <dbReference type="Rhea" id="RHEA:56028"/>
        <dbReference type="Rhea" id="RHEA-COMP:14358"/>
        <dbReference type="Rhea" id="RHEA-COMP:14367"/>
        <dbReference type="ChEBI" id="CHEBI:15377"/>
        <dbReference type="ChEBI" id="CHEBI:28563"/>
        <dbReference type="ChEBI" id="CHEBI:59087"/>
        <dbReference type="ChEBI" id="CHEBI:60628"/>
        <dbReference type="EC" id="3.2.1.113"/>
    </reaction>
</comment>
<dbReference type="Gene3D" id="1.50.10.10">
    <property type="match status" value="1"/>
</dbReference>
<dbReference type="PRINTS" id="PR00747">
    <property type="entry name" value="GLYHDRLASE47"/>
</dbReference>
<evidence type="ECO:0000313" key="15">
    <source>
        <dbReference type="EMBL" id="OAQ27935.1"/>
    </source>
</evidence>
<evidence type="ECO:0000256" key="3">
    <source>
        <dbReference type="ARBA" id="ARBA00007658"/>
    </source>
</evidence>
<proteinExistence type="inferred from homology"/>
<keyword evidence="14" id="KW-0812">Transmembrane</keyword>
<keyword evidence="4 10" id="KW-0479">Metal-binding</keyword>
<keyword evidence="7 11" id="KW-1015">Disulfide bond</keyword>
<dbReference type="AlphaFoldDB" id="A0A197JRW0"/>
<dbReference type="GO" id="GO:0005509">
    <property type="term" value="F:calcium ion binding"/>
    <property type="evidence" value="ECO:0007669"/>
    <property type="project" value="InterPro"/>
</dbReference>
<evidence type="ECO:0000256" key="11">
    <source>
        <dbReference type="PIRSR" id="PIRSR601382-3"/>
    </source>
</evidence>
<reference evidence="15 16" key="1">
    <citation type="submission" date="2016-05" db="EMBL/GenBank/DDBJ databases">
        <title>Genome sequencing reveals origins of a unique bacterial endosymbiosis in the earliest lineages of terrestrial Fungi.</title>
        <authorList>
            <consortium name="DOE Joint Genome Institute"/>
            <person name="Uehling J."/>
            <person name="Gryganskyi A."/>
            <person name="Hameed K."/>
            <person name="Tschaplinski T."/>
            <person name="Misztal P."/>
            <person name="Wu S."/>
            <person name="Desiro A."/>
            <person name="Vande Pol N."/>
            <person name="Du Z.-Y."/>
            <person name="Zienkiewicz A."/>
            <person name="Zienkiewicz K."/>
            <person name="Morin E."/>
            <person name="Tisserant E."/>
            <person name="Splivallo R."/>
            <person name="Hainaut M."/>
            <person name="Henrissat B."/>
            <person name="Ohm R."/>
            <person name="Kuo A."/>
            <person name="Yan J."/>
            <person name="Lipzen A."/>
            <person name="Nolan M."/>
            <person name="Labutti K."/>
            <person name="Barry K."/>
            <person name="Goldstein A."/>
            <person name="Labbe J."/>
            <person name="Schadt C."/>
            <person name="Tuskan G."/>
            <person name="Grigoriev I."/>
            <person name="Martin F."/>
            <person name="Vilgalys R."/>
            <person name="Bonito G."/>
        </authorList>
    </citation>
    <scope>NUCLEOTIDE SEQUENCE [LARGE SCALE GENOMIC DNA]</scope>
    <source>
        <strain evidence="15 16">AG-77</strain>
    </source>
</reference>
<dbReference type="SUPFAM" id="SSF48225">
    <property type="entry name" value="Seven-hairpin glycosidases"/>
    <property type="match status" value="1"/>
</dbReference>
<dbReference type="InterPro" id="IPR001382">
    <property type="entry name" value="Glyco_hydro_47"/>
</dbReference>
<dbReference type="PANTHER" id="PTHR11742">
    <property type="entry name" value="MANNOSYL-OLIGOSACCHARIDE ALPHA-1,2-MANNOSIDASE-RELATED"/>
    <property type="match status" value="1"/>
</dbReference>
<evidence type="ECO:0000256" key="6">
    <source>
        <dbReference type="ARBA" id="ARBA00022837"/>
    </source>
</evidence>
<keyword evidence="16" id="KW-1185">Reference proteome</keyword>
<keyword evidence="14" id="KW-0472">Membrane</keyword>
<keyword evidence="12" id="KW-0326">Glycosidase</keyword>
<feature type="region of interest" description="Disordered" evidence="13">
    <location>
        <begin position="278"/>
        <end position="300"/>
    </location>
</feature>
<feature type="disulfide bond" evidence="11">
    <location>
        <begin position="510"/>
        <end position="539"/>
    </location>
</feature>
<evidence type="ECO:0000256" key="8">
    <source>
        <dbReference type="ARBA" id="ARBA00047669"/>
    </source>
</evidence>
<evidence type="ECO:0000256" key="2">
    <source>
        <dbReference type="ARBA" id="ARBA00004922"/>
    </source>
</evidence>
<dbReference type="Proteomes" id="UP000078512">
    <property type="component" value="Unassembled WGS sequence"/>
</dbReference>
<feature type="transmembrane region" description="Helical" evidence="14">
    <location>
        <begin position="49"/>
        <end position="69"/>
    </location>
</feature>
<feature type="binding site" evidence="10">
    <location>
        <position position="675"/>
    </location>
    <ligand>
        <name>Ca(2+)</name>
        <dbReference type="ChEBI" id="CHEBI:29108"/>
    </ligand>
</feature>
<feature type="compositionally biased region" description="Acidic residues" evidence="13">
    <location>
        <begin position="278"/>
        <end position="291"/>
    </location>
</feature>